<dbReference type="EMBL" id="FNTV01000001">
    <property type="protein sequence ID" value="SEE78787.1"/>
    <property type="molecule type" value="Genomic_DNA"/>
</dbReference>
<evidence type="ECO:0000313" key="2">
    <source>
        <dbReference type="EMBL" id="SEE78787.1"/>
    </source>
</evidence>
<dbReference type="AlphaFoldDB" id="A0A1H5LQJ4"/>
<evidence type="ECO:0000313" key="3">
    <source>
        <dbReference type="Proteomes" id="UP000182725"/>
    </source>
</evidence>
<name>A0A1H5LQJ4_9MICC</name>
<evidence type="ECO:0000256" key="1">
    <source>
        <dbReference type="SAM" id="MobiDB-lite"/>
    </source>
</evidence>
<reference evidence="2 3" key="1">
    <citation type="submission" date="2016-10" db="EMBL/GenBank/DDBJ databases">
        <authorList>
            <person name="de Groot N.N."/>
        </authorList>
    </citation>
    <scope>NUCLEOTIDE SEQUENCE [LARGE SCALE GENOMIC DNA]</scope>
    <source>
        <strain evidence="2 3">DSM 22274</strain>
    </source>
</reference>
<gene>
    <name evidence="2" type="ORF">SAMN04489740_2540</name>
</gene>
<organism evidence="2 3">
    <name type="scientific">Arthrobacter alpinus</name>
    <dbReference type="NCBI Taxonomy" id="656366"/>
    <lineage>
        <taxon>Bacteria</taxon>
        <taxon>Bacillati</taxon>
        <taxon>Actinomycetota</taxon>
        <taxon>Actinomycetes</taxon>
        <taxon>Micrococcales</taxon>
        <taxon>Micrococcaceae</taxon>
        <taxon>Arthrobacter</taxon>
    </lineage>
</organism>
<dbReference type="RefSeq" id="WP_074711868.1">
    <property type="nucleotide sequence ID" value="NZ_FNTV01000001.1"/>
</dbReference>
<sequence>MVAGSSHVSESWLVMTDLGIRFGWNSNEAGLCLRLMGLRDAEGPGAAPALEMGLAREQPDLDGKGVPFVRLLWDAEVLIPAMSEFIQQNGGLVSVTENLRDELKARRVSATPHAKKSASSRQAVPEGAPDSNQLLVLIQELTTKVNMLELEVKRLGDLRSA</sequence>
<feature type="region of interest" description="Disordered" evidence="1">
    <location>
        <begin position="107"/>
        <end position="127"/>
    </location>
</feature>
<dbReference type="Proteomes" id="UP000182725">
    <property type="component" value="Unassembled WGS sequence"/>
</dbReference>
<protein>
    <submittedName>
        <fullName evidence="2">Uncharacterized protein</fullName>
    </submittedName>
</protein>
<accession>A0A1H5LQJ4</accession>
<proteinExistence type="predicted"/>